<dbReference type="EMBL" id="LAZR01062260">
    <property type="protein sequence ID" value="KKK61903.1"/>
    <property type="molecule type" value="Genomic_DNA"/>
</dbReference>
<name>A0A0F8WZ27_9ZZZZ</name>
<reference evidence="1" key="1">
    <citation type="journal article" date="2015" name="Nature">
        <title>Complex archaea that bridge the gap between prokaryotes and eukaryotes.</title>
        <authorList>
            <person name="Spang A."/>
            <person name="Saw J.H."/>
            <person name="Jorgensen S.L."/>
            <person name="Zaremba-Niedzwiedzka K."/>
            <person name="Martijn J."/>
            <person name="Lind A.E."/>
            <person name="van Eijk R."/>
            <person name="Schleper C."/>
            <person name="Guy L."/>
            <person name="Ettema T.J."/>
        </authorList>
    </citation>
    <scope>NUCLEOTIDE SEQUENCE</scope>
</reference>
<protein>
    <submittedName>
        <fullName evidence="1">Uncharacterized protein</fullName>
    </submittedName>
</protein>
<evidence type="ECO:0000313" key="1">
    <source>
        <dbReference type="EMBL" id="KKK61903.1"/>
    </source>
</evidence>
<proteinExistence type="predicted"/>
<accession>A0A0F8WZ27</accession>
<sequence length="109" mass="12151">IFMTAKEFEVQKALGLAGEYDLAINTGPSGSVQAIKDAVVKHSFTSKCFEVVYSDIDEPCVPYVTLKFEVGCVHEIMELIKVELHPHSICAHIAPRNFSRLLIWKSVNT</sequence>
<gene>
    <name evidence="1" type="ORF">LCGC14_3009690</name>
</gene>
<organism evidence="1">
    <name type="scientific">marine sediment metagenome</name>
    <dbReference type="NCBI Taxonomy" id="412755"/>
    <lineage>
        <taxon>unclassified sequences</taxon>
        <taxon>metagenomes</taxon>
        <taxon>ecological metagenomes</taxon>
    </lineage>
</organism>
<dbReference type="AlphaFoldDB" id="A0A0F8WZ27"/>
<feature type="non-terminal residue" evidence="1">
    <location>
        <position position="1"/>
    </location>
</feature>
<comment type="caution">
    <text evidence="1">The sequence shown here is derived from an EMBL/GenBank/DDBJ whole genome shotgun (WGS) entry which is preliminary data.</text>
</comment>